<dbReference type="InterPro" id="IPR029498">
    <property type="entry name" value="HeLo_dom"/>
</dbReference>
<feature type="domain" description="Prion-inhibition and propagation HeLo" evidence="2">
    <location>
        <begin position="25"/>
        <end position="205"/>
    </location>
</feature>
<gene>
    <name evidence="3" type="ORF">MKZ38_005435</name>
</gene>
<protein>
    <recommendedName>
        <fullName evidence="2">Prion-inhibition and propagation HeLo domain-containing protein</fullName>
    </recommendedName>
</protein>
<evidence type="ECO:0000259" key="2">
    <source>
        <dbReference type="Pfam" id="PF14479"/>
    </source>
</evidence>
<dbReference type="PANTHER" id="PTHR37542">
    <property type="entry name" value="HELO DOMAIN-CONTAINING PROTEIN-RELATED"/>
    <property type="match status" value="1"/>
</dbReference>
<dbReference type="AlphaFoldDB" id="A0AAD5RLB3"/>
<comment type="caution">
    <text evidence="3">The sequence shown here is derived from an EMBL/GenBank/DDBJ whole genome shotgun (WGS) entry which is preliminary data.</text>
</comment>
<dbReference type="Proteomes" id="UP001201980">
    <property type="component" value="Unassembled WGS sequence"/>
</dbReference>
<evidence type="ECO:0000256" key="1">
    <source>
        <dbReference type="SAM" id="MobiDB-lite"/>
    </source>
</evidence>
<dbReference type="InterPro" id="IPR038305">
    <property type="entry name" value="HeLo_sf"/>
</dbReference>
<dbReference type="Gene3D" id="1.20.120.1020">
    <property type="entry name" value="Prion-inhibition and propagation, HeLo domain"/>
    <property type="match status" value="1"/>
</dbReference>
<accession>A0AAD5RLB3</accession>
<organism evidence="3 4">
    <name type="scientific">Zalerion maritima</name>
    <dbReference type="NCBI Taxonomy" id="339359"/>
    <lineage>
        <taxon>Eukaryota</taxon>
        <taxon>Fungi</taxon>
        <taxon>Dikarya</taxon>
        <taxon>Ascomycota</taxon>
        <taxon>Pezizomycotina</taxon>
        <taxon>Sordariomycetes</taxon>
        <taxon>Lulworthiomycetidae</taxon>
        <taxon>Lulworthiales</taxon>
        <taxon>Lulworthiaceae</taxon>
        <taxon>Zalerion</taxon>
    </lineage>
</organism>
<dbReference type="Pfam" id="PF14479">
    <property type="entry name" value="HeLo"/>
    <property type="match status" value="1"/>
</dbReference>
<reference evidence="3" key="1">
    <citation type="submission" date="2022-07" db="EMBL/GenBank/DDBJ databases">
        <title>Draft genome sequence of Zalerion maritima ATCC 34329, a (micro)plastics degrading marine fungus.</title>
        <authorList>
            <person name="Paco A."/>
            <person name="Goncalves M.F.M."/>
            <person name="Rocha-Santos T.A.P."/>
            <person name="Alves A."/>
        </authorList>
    </citation>
    <scope>NUCLEOTIDE SEQUENCE</scope>
    <source>
        <strain evidence="3">ATCC 34329</strain>
    </source>
</reference>
<evidence type="ECO:0000313" key="4">
    <source>
        <dbReference type="Proteomes" id="UP001201980"/>
    </source>
</evidence>
<name>A0AAD5RLB3_9PEZI</name>
<evidence type="ECO:0000313" key="3">
    <source>
        <dbReference type="EMBL" id="KAJ2896549.1"/>
    </source>
</evidence>
<feature type="region of interest" description="Disordered" evidence="1">
    <location>
        <begin position="460"/>
        <end position="496"/>
    </location>
</feature>
<proteinExistence type="predicted"/>
<keyword evidence="4" id="KW-1185">Reference proteome</keyword>
<sequence>MYSCQGGLDREPSAITTLEVPAFILGVVGIFSSCVDAFSYFKSAQHAEREKNASLFKLDIQKERLLVWANEIELFSHTNHDRNLKDQSNAQLVERTLVEIHRLLTDANTLRDFYGVHPCANPLAKPIEYVSSRSMSIFRAASGRFWTRNAYRLNSRPRSSTLARINNLNGFIDDLYELVPVPRDVVQSTIVANIESVSDTYELGLIVEATEDSFPIFSDAASSAKARTEAGTADRRNLAEYLEDTTGGSPDIRTRGLPGQMGADLLFDELQSCRKHFILTTTCPRLSTILPCGVSQAGSDALAYSQSSNWNILATAGKPWESIRQLIDISSRTQRFISDHEVFLSTDSIFGFSDIQKAFLSSATPLLRLALYCSPCTCQIHTCIAICQQLESQYLSVTVRPHDRLPSSCCHSSDGVAKVKGIIKAVSQWMSGCWKPKIGNARGNLAAATAAIYTMPSEPALPMRSPLEGLQGKKRDSSPSLSSPSIGEDTPVRGME</sequence>
<dbReference type="EMBL" id="JAKWBI020000325">
    <property type="protein sequence ID" value="KAJ2896549.1"/>
    <property type="molecule type" value="Genomic_DNA"/>
</dbReference>